<protein>
    <submittedName>
        <fullName evidence="7">Signal transduction histidine kinase</fullName>
    </submittedName>
</protein>
<dbReference type="PANTHER" id="PTHR24421">
    <property type="entry name" value="NITRATE/NITRITE SENSOR PROTEIN NARX-RELATED"/>
    <property type="match status" value="1"/>
</dbReference>
<evidence type="ECO:0000313" key="7">
    <source>
        <dbReference type="EMBL" id="RKS71348.1"/>
    </source>
</evidence>
<feature type="domain" description="Signal transduction histidine kinase subgroup 3 dimerisation and phosphoacceptor" evidence="6">
    <location>
        <begin position="195"/>
        <end position="262"/>
    </location>
</feature>
<dbReference type="Pfam" id="PF07730">
    <property type="entry name" value="HisKA_3"/>
    <property type="match status" value="1"/>
</dbReference>
<feature type="transmembrane region" description="Helical" evidence="4">
    <location>
        <begin position="48"/>
        <end position="67"/>
    </location>
</feature>
<dbReference type="EMBL" id="RBWV01000014">
    <property type="protein sequence ID" value="RKS71348.1"/>
    <property type="molecule type" value="Genomic_DNA"/>
</dbReference>
<reference evidence="7 8" key="1">
    <citation type="submission" date="2018-10" db="EMBL/GenBank/DDBJ databases">
        <title>Genomic Encyclopedia of Archaeal and Bacterial Type Strains, Phase II (KMG-II): from individual species to whole genera.</title>
        <authorList>
            <person name="Goeker M."/>
        </authorList>
    </citation>
    <scope>NUCLEOTIDE SEQUENCE [LARGE SCALE GENOMIC DNA]</scope>
    <source>
        <strain evidence="7 8">RP-AC37</strain>
    </source>
</reference>
<dbReference type="SUPFAM" id="SSF55874">
    <property type="entry name" value="ATPase domain of HSP90 chaperone/DNA topoisomerase II/histidine kinase"/>
    <property type="match status" value="1"/>
</dbReference>
<dbReference type="Gene3D" id="1.20.5.1930">
    <property type="match status" value="1"/>
</dbReference>
<dbReference type="Gene3D" id="3.30.565.10">
    <property type="entry name" value="Histidine kinase-like ATPase, C-terminal domain"/>
    <property type="match status" value="1"/>
</dbReference>
<dbReference type="PIRSF" id="PIRSF037434">
    <property type="entry name" value="STHK_ChrS"/>
    <property type="match status" value="1"/>
</dbReference>
<sequence length="390" mass="41097">MPADASPVGTDPVSDFWERSRVGWHVTMYGVLAVACLPPAVTGDVVSVVAGAVLGVVYAAVGIPALARRDERLGAVYVTVAYAVFAVLALRDSSGFSLLFVLYPQTFALFDRRPVTLGLAGLLSVLMGVAVGITAGDWGTGTLTALVNFGVAALLGLWIDGVLRESGKRAVLLAQLESTRSELADAHRREGVLAERERLSQEIHDTLAQGFTSVVMLSRVASRALVTGDTALAADRLAAVETVARENLAEARALVAALAPPPLQESPLPEALDRIVDRFRHECEIETSYAVVGDARPLPPHAEVVLLRAAQEALANVRRHSAARAVQVRLCFDAGSTSLEVRDDGQGFDTSACTAQGFGLRGMQARLDEVGGRLAVDSADGAGTRVLVEV</sequence>
<dbReference type="PANTHER" id="PTHR24421:SF62">
    <property type="entry name" value="SENSORY TRANSDUCTION HISTIDINE KINASE"/>
    <property type="match status" value="1"/>
</dbReference>
<dbReference type="InterPro" id="IPR017205">
    <property type="entry name" value="Sig_transdc_His_kinase_ChrS"/>
</dbReference>
<name>A0A420XM15_9ACTN</name>
<dbReference type="GO" id="GO:0046983">
    <property type="term" value="F:protein dimerization activity"/>
    <property type="evidence" value="ECO:0007669"/>
    <property type="project" value="InterPro"/>
</dbReference>
<feature type="domain" description="Histidine kinase/HSP90-like ATPase" evidence="5">
    <location>
        <begin position="305"/>
        <end position="389"/>
    </location>
</feature>
<feature type="transmembrane region" description="Helical" evidence="4">
    <location>
        <begin position="22"/>
        <end position="41"/>
    </location>
</feature>
<keyword evidence="4" id="KW-1133">Transmembrane helix</keyword>
<dbReference type="InterPro" id="IPR003594">
    <property type="entry name" value="HATPase_dom"/>
</dbReference>
<dbReference type="InterPro" id="IPR036890">
    <property type="entry name" value="HATPase_C_sf"/>
</dbReference>
<organism evidence="7 8">
    <name type="scientific">Motilibacter peucedani</name>
    <dbReference type="NCBI Taxonomy" id="598650"/>
    <lineage>
        <taxon>Bacteria</taxon>
        <taxon>Bacillati</taxon>
        <taxon>Actinomycetota</taxon>
        <taxon>Actinomycetes</taxon>
        <taxon>Motilibacterales</taxon>
        <taxon>Motilibacteraceae</taxon>
        <taxon>Motilibacter</taxon>
    </lineage>
</organism>
<dbReference type="InterPro" id="IPR050482">
    <property type="entry name" value="Sensor_HK_TwoCompSys"/>
</dbReference>
<accession>A0A420XM15</accession>
<keyword evidence="2 7" id="KW-0418">Kinase</keyword>
<keyword evidence="4" id="KW-0472">Membrane</keyword>
<dbReference type="Pfam" id="PF02518">
    <property type="entry name" value="HATPase_c"/>
    <property type="match status" value="1"/>
</dbReference>
<keyword evidence="4" id="KW-0812">Transmembrane</keyword>
<keyword evidence="1" id="KW-0808">Transferase</keyword>
<dbReference type="AlphaFoldDB" id="A0A420XM15"/>
<feature type="transmembrane region" description="Helical" evidence="4">
    <location>
        <begin position="115"/>
        <end position="135"/>
    </location>
</feature>
<dbReference type="InterPro" id="IPR011712">
    <property type="entry name" value="Sig_transdc_His_kin_sub3_dim/P"/>
</dbReference>
<evidence type="ECO:0000256" key="3">
    <source>
        <dbReference type="ARBA" id="ARBA00023012"/>
    </source>
</evidence>
<evidence type="ECO:0000259" key="6">
    <source>
        <dbReference type="Pfam" id="PF07730"/>
    </source>
</evidence>
<evidence type="ECO:0000256" key="4">
    <source>
        <dbReference type="SAM" id="Phobius"/>
    </source>
</evidence>
<dbReference type="InParanoid" id="A0A420XM15"/>
<evidence type="ECO:0000256" key="1">
    <source>
        <dbReference type="ARBA" id="ARBA00022679"/>
    </source>
</evidence>
<evidence type="ECO:0000259" key="5">
    <source>
        <dbReference type="Pfam" id="PF02518"/>
    </source>
</evidence>
<comment type="caution">
    <text evidence="7">The sequence shown here is derived from an EMBL/GenBank/DDBJ whole genome shotgun (WGS) entry which is preliminary data.</text>
</comment>
<dbReference type="OrthoDB" id="227596at2"/>
<dbReference type="GO" id="GO:0000155">
    <property type="term" value="F:phosphorelay sensor kinase activity"/>
    <property type="evidence" value="ECO:0007669"/>
    <property type="project" value="InterPro"/>
</dbReference>
<feature type="transmembrane region" description="Helical" evidence="4">
    <location>
        <begin position="79"/>
        <end position="103"/>
    </location>
</feature>
<keyword evidence="3" id="KW-0902">Two-component regulatory system</keyword>
<evidence type="ECO:0000313" key="8">
    <source>
        <dbReference type="Proteomes" id="UP000281955"/>
    </source>
</evidence>
<dbReference type="GO" id="GO:0016020">
    <property type="term" value="C:membrane"/>
    <property type="evidence" value="ECO:0007669"/>
    <property type="project" value="InterPro"/>
</dbReference>
<evidence type="ECO:0000256" key="2">
    <source>
        <dbReference type="ARBA" id="ARBA00022777"/>
    </source>
</evidence>
<proteinExistence type="predicted"/>
<dbReference type="Proteomes" id="UP000281955">
    <property type="component" value="Unassembled WGS sequence"/>
</dbReference>
<keyword evidence="8" id="KW-1185">Reference proteome</keyword>
<dbReference type="RefSeq" id="WP_121194425.1">
    <property type="nucleotide sequence ID" value="NZ_RBWV01000014.1"/>
</dbReference>
<dbReference type="CDD" id="cd16917">
    <property type="entry name" value="HATPase_UhpB-NarQ-NarX-like"/>
    <property type="match status" value="1"/>
</dbReference>
<feature type="transmembrane region" description="Helical" evidence="4">
    <location>
        <begin position="141"/>
        <end position="159"/>
    </location>
</feature>
<gene>
    <name evidence="7" type="ORF">CLV35_3144</name>
</gene>